<protein>
    <submittedName>
        <fullName evidence="3">16S rRNA (Guanine(966)-N(2))-methyltransferase RsmD</fullName>
    </submittedName>
</protein>
<keyword evidence="4" id="KW-1185">Reference proteome</keyword>
<comment type="caution">
    <text evidence="3">The sequence shown here is derived from an EMBL/GenBank/DDBJ whole genome shotgun (WGS) entry which is preliminary data.</text>
</comment>
<evidence type="ECO:0000313" key="4">
    <source>
        <dbReference type="Proteomes" id="UP000248706"/>
    </source>
</evidence>
<dbReference type="CDD" id="cd02440">
    <property type="entry name" value="AdoMet_MTases"/>
    <property type="match status" value="1"/>
</dbReference>
<organism evidence="3 4">
    <name type="scientific">Thermogemmatispora tikiterensis</name>
    <dbReference type="NCBI Taxonomy" id="1825093"/>
    <lineage>
        <taxon>Bacteria</taxon>
        <taxon>Bacillati</taxon>
        <taxon>Chloroflexota</taxon>
        <taxon>Ktedonobacteria</taxon>
        <taxon>Thermogemmatisporales</taxon>
        <taxon>Thermogemmatisporaceae</taxon>
        <taxon>Thermogemmatispora</taxon>
    </lineage>
</organism>
<keyword evidence="1 3" id="KW-0489">Methyltransferase</keyword>
<dbReference type="SUPFAM" id="SSF53335">
    <property type="entry name" value="S-adenosyl-L-methionine-dependent methyltransferases"/>
    <property type="match status" value="1"/>
</dbReference>
<evidence type="ECO:0000256" key="1">
    <source>
        <dbReference type="ARBA" id="ARBA00022603"/>
    </source>
</evidence>
<dbReference type="PIRSF" id="PIRSF004553">
    <property type="entry name" value="CHP00095"/>
    <property type="match status" value="1"/>
</dbReference>
<dbReference type="GO" id="GO:0031167">
    <property type="term" value="P:rRNA methylation"/>
    <property type="evidence" value="ECO:0007669"/>
    <property type="project" value="InterPro"/>
</dbReference>
<dbReference type="GO" id="GO:0008168">
    <property type="term" value="F:methyltransferase activity"/>
    <property type="evidence" value="ECO:0007669"/>
    <property type="project" value="UniProtKB-KW"/>
</dbReference>
<keyword evidence="2 3" id="KW-0808">Transferase</keyword>
<dbReference type="InterPro" id="IPR004398">
    <property type="entry name" value="RNA_MeTrfase_RsmD"/>
</dbReference>
<proteinExistence type="predicted"/>
<reference evidence="3 4" key="1">
    <citation type="submission" date="2016-08" db="EMBL/GenBank/DDBJ databases">
        <title>Analysis of Carbohydrate Active Enzymes in Thermogemmatispora T81 Reveals Carbohydrate Degradation Ability.</title>
        <authorList>
            <person name="Tomazini A."/>
            <person name="Lal S."/>
            <person name="Stott M."/>
            <person name="Henrissat B."/>
            <person name="Polikarpov I."/>
            <person name="Sparling R."/>
            <person name="Levin D.B."/>
        </authorList>
    </citation>
    <scope>NUCLEOTIDE SEQUENCE [LARGE SCALE GENOMIC DNA]</scope>
    <source>
        <strain evidence="3 4">T81</strain>
    </source>
</reference>
<dbReference type="Gene3D" id="3.40.50.150">
    <property type="entry name" value="Vaccinia Virus protein VP39"/>
    <property type="match status" value="1"/>
</dbReference>
<sequence>MRVVAGEAKGRRLKSPRTPGTRPIIDRVKTALFDILATRVEGARFLDLFAGTGGVGIEALSRGAAFATFIEIDPRVLRVLRENLQLTGMHERAETLRADAFKWVLAQQEAGPASGSAGVGVHPSRQAAYDIIYVAPPQYHHLAARALALLDRSPLLSEEGLVIVQIHPRERDELLAVPLTRLILEDERRYGSTLLLFYGAKAEKEYADYDNQAGEA</sequence>
<dbReference type="InterPro" id="IPR029063">
    <property type="entry name" value="SAM-dependent_MTases_sf"/>
</dbReference>
<gene>
    <name evidence="3" type="ORF">A4R35_12525</name>
</gene>
<dbReference type="NCBIfam" id="TIGR00095">
    <property type="entry name" value="16S rRNA (guanine(966)-N(2))-methyltransferase RsmD"/>
    <property type="match status" value="1"/>
</dbReference>
<accession>A0A328VL83</accession>
<evidence type="ECO:0000256" key="2">
    <source>
        <dbReference type="ARBA" id="ARBA00022679"/>
    </source>
</evidence>
<name>A0A328VL83_9CHLR</name>
<dbReference type="Proteomes" id="UP000248706">
    <property type="component" value="Unassembled WGS sequence"/>
</dbReference>
<dbReference type="PANTHER" id="PTHR43542:SF1">
    <property type="entry name" value="METHYLTRANSFERASE"/>
    <property type="match status" value="1"/>
</dbReference>
<dbReference type="OrthoDB" id="9803017at2"/>
<dbReference type="AlphaFoldDB" id="A0A328VL83"/>
<dbReference type="PANTHER" id="PTHR43542">
    <property type="entry name" value="METHYLTRANSFERASE"/>
    <property type="match status" value="1"/>
</dbReference>
<dbReference type="EMBL" id="MCIF01000002">
    <property type="protein sequence ID" value="RAQ96363.1"/>
    <property type="molecule type" value="Genomic_DNA"/>
</dbReference>
<evidence type="ECO:0000313" key="3">
    <source>
        <dbReference type="EMBL" id="RAQ96363.1"/>
    </source>
</evidence>
<dbReference type="Pfam" id="PF03602">
    <property type="entry name" value="Cons_hypoth95"/>
    <property type="match status" value="1"/>
</dbReference>